<dbReference type="Gene3D" id="3.40.50.970">
    <property type="match status" value="1"/>
</dbReference>
<evidence type="ECO:0000256" key="8">
    <source>
        <dbReference type="ARBA" id="ARBA00048767"/>
    </source>
</evidence>
<dbReference type="InterPro" id="IPR000399">
    <property type="entry name" value="TPP-bd_CS"/>
</dbReference>
<dbReference type="InterPro" id="IPR045229">
    <property type="entry name" value="TPP_enz"/>
</dbReference>
<dbReference type="PROSITE" id="PS00187">
    <property type="entry name" value="TPP_ENZYMES"/>
    <property type="match status" value="1"/>
</dbReference>
<dbReference type="InterPro" id="IPR029061">
    <property type="entry name" value="THDP-binding"/>
</dbReference>
<dbReference type="GO" id="GO:0030976">
    <property type="term" value="F:thiamine pyrophosphate binding"/>
    <property type="evidence" value="ECO:0007669"/>
    <property type="project" value="InterPro"/>
</dbReference>
<evidence type="ECO:0000256" key="2">
    <source>
        <dbReference type="ARBA" id="ARBA00001964"/>
    </source>
</evidence>
<dbReference type="GO" id="GO:0005948">
    <property type="term" value="C:acetolactate synthase complex"/>
    <property type="evidence" value="ECO:0007669"/>
    <property type="project" value="TreeGrafter"/>
</dbReference>
<dbReference type="GO" id="GO:0050660">
    <property type="term" value="F:flavin adenine dinucleotide binding"/>
    <property type="evidence" value="ECO:0007669"/>
    <property type="project" value="TreeGrafter"/>
</dbReference>
<dbReference type="EMBL" id="IACF01002664">
    <property type="protein sequence ID" value="LAB68309.1"/>
    <property type="molecule type" value="mRNA"/>
</dbReference>
<sequence>MSRGLLGRKSSIQMRQKRGECLKEADVIVLAGAVCDFRLSYGRSLNKKAKIITINRNKEQLKKNSDMFWTPTVSVLGDVGTFIKDLSAAVSGYKTDPEWLEKLAAKDRDKEESNAKMAAVPPPEHLNPVKLFMELEEVLPDDAVLVADGGDFVATAAYVLRPRGPLMWLDPGAFGTLGVGGGFALGAKLCRPDSQVWCIYGDGACGYSLTEFDTYVRHKIALIAVVGNDAGWTQIAREQVPMFNSSVACDLEYTRYDKVVEGFGGRGLLMDAGDDMTAMFRAAQKLHDEEGKPVLLNAFIGKTKFREGSLSV</sequence>
<evidence type="ECO:0000256" key="4">
    <source>
        <dbReference type="ARBA" id="ARBA00018936"/>
    </source>
</evidence>
<dbReference type="PANTHER" id="PTHR18968:SF166">
    <property type="entry name" value="2-HYDROXYACYL-COA LYASE 2"/>
    <property type="match status" value="1"/>
</dbReference>
<evidence type="ECO:0000256" key="5">
    <source>
        <dbReference type="ARBA" id="ARBA00022723"/>
    </source>
</evidence>
<keyword evidence="6" id="KW-0786">Thiamine pyrophosphate</keyword>
<evidence type="ECO:0000256" key="6">
    <source>
        <dbReference type="ARBA" id="ARBA00023052"/>
    </source>
</evidence>
<proteinExistence type="evidence at transcript level"/>
<dbReference type="AlphaFoldDB" id="A0A2P2I2T2"/>
<dbReference type="InterPro" id="IPR029035">
    <property type="entry name" value="DHS-like_NAD/FAD-binding_dom"/>
</dbReference>
<comment type="cofactor">
    <cofactor evidence="2">
        <name>thiamine diphosphate</name>
        <dbReference type="ChEBI" id="CHEBI:58937"/>
    </cofactor>
</comment>
<feature type="domain" description="Thiamine pyrophosphate enzyme TPP-binding" evidence="9">
    <location>
        <begin position="148"/>
        <end position="297"/>
    </location>
</feature>
<dbReference type="GO" id="GO:0003984">
    <property type="term" value="F:acetolactate synthase activity"/>
    <property type="evidence" value="ECO:0007669"/>
    <property type="project" value="TreeGrafter"/>
</dbReference>
<comment type="catalytic activity">
    <reaction evidence="8">
        <text>(2R)-hydroxyhexadecanoyl-CoA = pentadecanal + formyl-CoA</text>
        <dbReference type="Rhea" id="RHEA:55212"/>
        <dbReference type="ChEBI" id="CHEBI:17302"/>
        <dbReference type="ChEBI" id="CHEBI:57376"/>
        <dbReference type="ChEBI" id="CHEBI:138654"/>
    </reaction>
    <physiologicalReaction direction="left-to-right" evidence="8">
        <dbReference type="Rhea" id="RHEA:55213"/>
    </physiologicalReaction>
</comment>
<dbReference type="PANTHER" id="PTHR18968">
    <property type="entry name" value="THIAMINE PYROPHOSPHATE ENZYMES"/>
    <property type="match status" value="1"/>
</dbReference>
<evidence type="ECO:0000256" key="7">
    <source>
        <dbReference type="ARBA" id="ARBA00030510"/>
    </source>
</evidence>
<evidence type="ECO:0000256" key="3">
    <source>
        <dbReference type="ARBA" id="ARBA00007812"/>
    </source>
</evidence>
<accession>A0A2P2I2T2</accession>
<reference evidence="10" key="1">
    <citation type="journal article" date="2018" name="Biosci. Biotechnol. Biochem.">
        <title>Polysaccharide hydrolase of the hadal zone amphipods Hirondellea gigas.</title>
        <authorList>
            <person name="Kobayashi H."/>
            <person name="Nagahama T."/>
            <person name="Arai W."/>
            <person name="Sasagawa Y."/>
            <person name="Umeda M."/>
            <person name="Hayashi T."/>
            <person name="Nikaido I."/>
            <person name="Watanabe H."/>
            <person name="Oguri K."/>
            <person name="Kitazato H."/>
            <person name="Fujioka K."/>
            <person name="Kido Y."/>
            <person name="Takami H."/>
        </authorList>
    </citation>
    <scope>NUCLEOTIDE SEQUENCE</scope>
    <source>
        <tissue evidence="10">Whole body</tissue>
    </source>
</reference>
<keyword evidence="5" id="KW-0479">Metal-binding</keyword>
<comment type="similarity">
    <text evidence="3">Belongs to the TPP enzyme family.</text>
</comment>
<evidence type="ECO:0000259" key="9">
    <source>
        <dbReference type="Pfam" id="PF02775"/>
    </source>
</evidence>
<dbReference type="SUPFAM" id="SSF52518">
    <property type="entry name" value="Thiamin diphosphate-binding fold (THDP-binding)"/>
    <property type="match status" value="1"/>
</dbReference>
<evidence type="ECO:0000256" key="1">
    <source>
        <dbReference type="ARBA" id="ARBA00001946"/>
    </source>
</evidence>
<organism evidence="10">
    <name type="scientific">Hirondellea gigas</name>
    <dbReference type="NCBI Taxonomy" id="1518452"/>
    <lineage>
        <taxon>Eukaryota</taxon>
        <taxon>Metazoa</taxon>
        <taxon>Ecdysozoa</taxon>
        <taxon>Arthropoda</taxon>
        <taxon>Crustacea</taxon>
        <taxon>Multicrustacea</taxon>
        <taxon>Malacostraca</taxon>
        <taxon>Eumalacostraca</taxon>
        <taxon>Peracarida</taxon>
        <taxon>Amphipoda</taxon>
        <taxon>Amphilochidea</taxon>
        <taxon>Lysianassida</taxon>
        <taxon>Lysianassidira</taxon>
        <taxon>Lysianassoidea</taxon>
        <taxon>Lysianassidae</taxon>
        <taxon>Hirondellea</taxon>
    </lineage>
</organism>
<protein>
    <recommendedName>
        <fullName evidence="4">2-hydroxyacyl-CoA lyase 2</fullName>
    </recommendedName>
    <alternativeName>
        <fullName evidence="7">IlvB-like protein</fullName>
    </alternativeName>
</protein>
<comment type="cofactor">
    <cofactor evidence="1">
        <name>Mg(2+)</name>
        <dbReference type="ChEBI" id="CHEBI:18420"/>
    </cofactor>
</comment>
<dbReference type="GO" id="GO:0000287">
    <property type="term" value="F:magnesium ion binding"/>
    <property type="evidence" value="ECO:0007669"/>
    <property type="project" value="InterPro"/>
</dbReference>
<dbReference type="GO" id="GO:0009099">
    <property type="term" value="P:L-valine biosynthetic process"/>
    <property type="evidence" value="ECO:0007669"/>
    <property type="project" value="TreeGrafter"/>
</dbReference>
<dbReference type="InterPro" id="IPR011766">
    <property type="entry name" value="TPP_enzyme_TPP-bd"/>
</dbReference>
<dbReference type="GO" id="GO:0009097">
    <property type="term" value="P:isoleucine biosynthetic process"/>
    <property type="evidence" value="ECO:0007669"/>
    <property type="project" value="TreeGrafter"/>
</dbReference>
<evidence type="ECO:0000313" key="10">
    <source>
        <dbReference type="EMBL" id="LAB68309.1"/>
    </source>
</evidence>
<dbReference type="SUPFAM" id="SSF52467">
    <property type="entry name" value="DHS-like NAD/FAD-binding domain"/>
    <property type="match status" value="1"/>
</dbReference>
<dbReference type="CDD" id="cd02004">
    <property type="entry name" value="TPP_BZL_OCoD_HPCL"/>
    <property type="match status" value="1"/>
</dbReference>
<dbReference type="Gene3D" id="3.40.50.1220">
    <property type="entry name" value="TPP-binding domain"/>
    <property type="match status" value="1"/>
</dbReference>
<name>A0A2P2I2T2_9CRUS</name>
<dbReference type="Pfam" id="PF02775">
    <property type="entry name" value="TPP_enzyme_C"/>
    <property type="match status" value="1"/>
</dbReference>